<feature type="transmembrane region" description="Helical" evidence="9">
    <location>
        <begin position="124"/>
        <end position="142"/>
    </location>
</feature>
<feature type="transmembrane region" description="Helical" evidence="9">
    <location>
        <begin position="639"/>
        <end position="659"/>
    </location>
</feature>
<feature type="transmembrane region" description="Helical" evidence="9">
    <location>
        <begin position="437"/>
        <end position="455"/>
    </location>
</feature>
<dbReference type="GO" id="GO:0031460">
    <property type="term" value="P:glycine betaine transport"/>
    <property type="evidence" value="ECO:0007669"/>
    <property type="project" value="TreeGrafter"/>
</dbReference>
<dbReference type="GO" id="GO:0015871">
    <property type="term" value="P:choline transport"/>
    <property type="evidence" value="ECO:0007669"/>
    <property type="project" value="TreeGrafter"/>
</dbReference>
<dbReference type="PROSITE" id="PS50928">
    <property type="entry name" value="ABC_TM1"/>
    <property type="match status" value="2"/>
</dbReference>
<feature type="transmembrane region" description="Helical" evidence="9">
    <location>
        <begin position="811"/>
        <end position="832"/>
    </location>
</feature>
<feature type="transmembrane region" description="Helical" evidence="9">
    <location>
        <begin position="762"/>
        <end position="781"/>
    </location>
</feature>
<dbReference type="Gene3D" id="1.10.3720.10">
    <property type="entry name" value="MetI-like"/>
    <property type="match status" value="2"/>
</dbReference>
<feature type="compositionally biased region" description="Polar residues" evidence="8">
    <location>
        <begin position="1"/>
        <end position="10"/>
    </location>
</feature>
<feature type="transmembrane region" description="Helical" evidence="9">
    <location>
        <begin position="665"/>
        <end position="681"/>
    </location>
</feature>
<keyword evidence="5 9" id="KW-0812">Transmembrane</keyword>
<feature type="region of interest" description="Disordered" evidence="8">
    <location>
        <begin position="1"/>
        <end position="23"/>
    </location>
</feature>
<sequence length="1001" mass="110916">MTDQTTSEPLDTSDAASVDGPEKQLSSRQKATIAFGPFLILWFAWWRLGSHNITRTGKYEGESAALEWLYRVPRTWTVDWFNFAGRDGFASVSYKATGWVNTWFDHLRYEEFFQFTVAWHLSKGPWLLVLLACLGAAGWMAWRTRSNRWLMTTVAVAWMGWSFDLLDFLHVPTTPWVYVFLVVGIASAARTLQNRTFGWMAATATVATFGWLALLTNEESFNVKAFFRQVARWLEFPLDVTEGLLISGYGPWHLPDMPWLFIFVLLVGGAGWLAWQRRSTPLAVATLLLGWMAVVSLYEPWHIPALPWIVIAGLFGVVGWKLGGWRLALLSVGFILYAAFVGEPAEQAGAETRWDKTMITLSAVLVAVPIAAMLGGVIGLVAAKRRRVEQFLIPIMNLTQAFPHFTFLIPIGVFIGLSHKAGVIATIAYAIPPMARVTILGIQGISSEIIEAGIMGGCTRRQMLWKVELPAARHSLLVGINQVVMECLAMVVIASFVGTAGLGQDLLFRLTGLHIGAGTEIGLAIVVMAITLDRLSQALGRLQPTRHAEGAPFWKRHPYLLATGAVVVGGLLLAQAWDAAFRVPNSWMRGHEGFWEFLVDKGKSDVAWWHLSGGRWLVLFLAAIAVAGWRAWDTRRYRWLFAATAVTLVGWSVDLFDFLHLSTKPWIYVFVVAGVAALAYGSSVRTRLLTQASEEDNSDLAATAQAQQSLRFTWTAAMTVIVALGWVTLRTIDESFTVNLRDHTITFRDALESWILLPMRDAYLTIPWLGLVLLFGVVGYFINGRRPALMAAGMIAFISLAGFWWQAMWNFYQLTFAVLLAVIFGVPLGIWAATTARRNTGVQILLDFFQTFPSFVYLFPAIMFFDVSETAIIVAVVLSASVPAIRYTIFGIQNVPAPLVEASTMAGCTRRQTLWKVKLPMAVPEIMLGVNQTIMFGLFMVMIAGLIKTTGLARELIEAQPNIDSGRAIVAGIAVACIGMASDVLISEWADKRKRQLGLIS</sequence>
<reference evidence="11" key="1">
    <citation type="submission" date="2018-05" db="EMBL/GenBank/DDBJ databases">
        <authorList>
            <person name="Lanie J.A."/>
            <person name="Ng W.-L."/>
            <person name="Kazmierczak K.M."/>
            <person name="Andrzejewski T.M."/>
            <person name="Davidsen T.M."/>
            <person name="Wayne K.J."/>
            <person name="Tettelin H."/>
            <person name="Glass J.I."/>
            <person name="Rusch D."/>
            <person name="Podicherti R."/>
            <person name="Tsui H.-C.T."/>
            <person name="Winkler M.E."/>
        </authorList>
    </citation>
    <scope>NUCLEOTIDE SEQUENCE</scope>
</reference>
<feature type="transmembrane region" description="Helical" evidence="9">
    <location>
        <begin position="175"/>
        <end position="192"/>
    </location>
</feature>
<protein>
    <recommendedName>
        <fullName evidence="10">ABC transmembrane type-1 domain-containing protein</fullName>
    </recommendedName>
</protein>
<keyword evidence="4" id="KW-1003">Cell membrane</keyword>
<evidence type="ECO:0000256" key="9">
    <source>
        <dbReference type="SAM" id="Phobius"/>
    </source>
</evidence>
<dbReference type="InterPro" id="IPR000515">
    <property type="entry name" value="MetI-like"/>
</dbReference>
<dbReference type="GO" id="GO:0043190">
    <property type="term" value="C:ATP-binding cassette (ABC) transporter complex"/>
    <property type="evidence" value="ECO:0007669"/>
    <property type="project" value="TreeGrafter"/>
</dbReference>
<gene>
    <name evidence="11" type="ORF">METZ01_LOCUS19595</name>
</gene>
<evidence type="ECO:0000256" key="3">
    <source>
        <dbReference type="ARBA" id="ARBA00022448"/>
    </source>
</evidence>
<evidence type="ECO:0000256" key="7">
    <source>
        <dbReference type="ARBA" id="ARBA00023136"/>
    </source>
</evidence>
<comment type="subcellular location">
    <subcellularLocation>
        <location evidence="2">Cell membrane</location>
    </subcellularLocation>
    <subcellularLocation>
        <location evidence="1">Membrane</location>
        <topology evidence="1">Multi-pass membrane protein</topology>
    </subcellularLocation>
</comment>
<evidence type="ECO:0000256" key="6">
    <source>
        <dbReference type="ARBA" id="ARBA00022989"/>
    </source>
</evidence>
<feature type="transmembrane region" description="Helical" evidence="9">
    <location>
        <begin position="476"/>
        <end position="500"/>
    </location>
</feature>
<evidence type="ECO:0000259" key="10">
    <source>
        <dbReference type="PROSITE" id="PS50928"/>
    </source>
</evidence>
<dbReference type="PANTHER" id="PTHR47737">
    <property type="entry name" value="GLYCINE BETAINE/PROLINE BETAINE TRANSPORT SYSTEM PERMEASE PROTEIN PROW"/>
    <property type="match status" value="1"/>
</dbReference>
<feature type="transmembrane region" description="Helical" evidence="9">
    <location>
        <begin position="506"/>
        <end position="532"/>
    </location>
</feature>
<evidence type="ECO:0000256" key="8">
    <source>
        <dbReference type="SAM" id="MobiDB-lite"/>
    </source>
</evidence>
<feature type="transmembrane region" description="Helical" evidence="9">
    <location>
        <begin position="197"/>
        <end position="214"/>
    </location>
</feature>
<keyword evidence="3" id="KW-0813">Transport</keyword>
<dbReference type="SUPFAM" id="SSF161098">
    <property type="entry name" value="MetI-like"/>
    <property type="match status" value="2"/>
</dbReference>
<dbReference type="GO" id="GO:0015226">
    <property type="term" value="F:carnitine transmembrane transporter activity"/>
    <property type="evidence" value="ECO:0007669"/>
    <property type="project" value="TreeGrafter"/>
</dbReference>
<feature type="transmembrane region" description="Helical" evidence="9">
    <location>
        <begin position="967"/>
        <end position="986"/>
    </location>
</feature>
<feature type="transmembrane region" description="Helical" evidence="9">
    <location>
        <begin position="712"/>
        <end position="732"/>
    </location>
</feature>
<evidence type="ECO:0000256" key="2">
    <source>
        <dbReference type="ARBA" id="ARBA00004236"/>
    </source>
</evidence>
<accession>A0A381PI90</accession>
<proteinExistence type="predicted"/>
<feature type="transmembrane region" description="Helical" evidence="9">
    <location>
        <begin position="926"/>
        <end position="947"/>
    </location>
</feature>
<feature type="transmembrane region" description="Helical" evidence="9">
    <location>
        <begin position="788"/>
        <end position="805"/>
    </location>
</feature>
<dbReference type="CDD" id="cd06261">
    <property type="entry name" value="TM_PBP2"/>
    <property type="match status" value="2"/>
</dbReference>
<feature type="transmembrane region" description="Helical" evidence="9">
    <location>
        <begin position="257"/>
        <end position="275"/>
    </location>
</feature>
<feature type="transmembrane region" description="Helical" evidence="9">
    <location>
        <begin position="357"/>
        <end position="383"/>
    </location>
</feature>
<feature type="transmembrane region" description="Helical" evidence="9">
    <location>
        <begin position="613"/>
        <end position="632"/>
    </location>
</feature>
<feature type="transmembrane region" description="Helical" evidence="9">
    <location>
        <begin position="31"/>
        <end position="48"/>
    </location>
</feature>
<dbReference type="InterPro" id="IPR035906">
    <property type="entry name" value="MetI-like_sf"/>
</dbReference>
<evidence type="ECO:0000256" key="4">
    <source>
        <dbReference type="ARBA" id="ARBA00022475"/>
    </source>
</evidence>
<keyword evidence="7 9" id="KW-0472">Membrane</keyword>
<name>A0A381PI90_9ZZZZ</name>
<evidence type="ECO:0000256" key="5">
    <source>
        <dbReference type="ARBA" id="ARBA00022692"/>
    </source>
</evidence>
<evidence type="ECO:0000256" key="1">
    <source>
        <dbReference type="ARBA" id="ARBA00004141"/>
    </source>
</evidence>
<dbReference type="Pfam" id="PF00528">
    <property type="entry name" value="BPD_transp_1"/>
    <property type="match status" value="2"/>
</dbReference>
<dbReference type="PANTHER" id="PTHR47737:SF1">
    <property type="entry name" value="GLYCINE BETAINE_PROLINE BETAINE TRANSPORT SYSTEM PERMEASE PROTEIN PROW"/>
    <property type="match status" value="1"/>
</dbReference>
<dbReference type="AlphaFoldDB" id="A0A381PI90"/>
<keyword evidence="6 9" id="KW-1133">Transmembrane helix</keyword>
<feature type="domain" description="ABC transmembrane type-1" evidence="10">
    <location>
        <begin position="807"/>
        <end position="986"/>
    </location>
</feature>
<feature type="domain" description="ABC transmembrane type-1" evidence="10">
    <location>
        <begin position="357"/>
        <end position="536"/>
    </location>
</feature>
<feature type="transmembrane region" description="Helical" evidence="9">
    <location>
        <begin position="304"/>
        <end position="320"/>
    </location>
</feature>
<feature type="transmembrane region" description="Helical" evidence="9">
    <location>
        <begin position="404"/>
        <end position="431"/>
    </location>
</feature>
<feature type="transmembrane region" description="Helical" evidence="9">
    <location>
        <begin position="559"/>
        <end position="577"/>
    </location>
</feature>
<feature type="transmembrane region" description="Helical" evidence="9">
    <location>
        <begin position="327"/>
        <end position="345"/>
    </location>
</feature>
<dbReference type="GO" id="GO:0005275">
    <property type="term" value="F:amine transmembrane transporter activity"/>
    <property type="evidence" value="ECO:0007669"/>
    <property type="project" value="TreeGrafter"/>
</dbReference>
<feature type="transmembrane region" description="Helical" evidence="9">
    <location>
        <begin position="282"/>
        <end position="298"/>
    </location>
</feature>
<evidence type="ECO:0000313" key="11">
    <source>
        <dbReference type="EMBL" id="SUZ66741.1"/>
    </source>
</evidence>
<organism evidence="11">
    <name type="scientific">marine metagenome</name>
    <dbReference type="NCBI Taxonomy" id="408172"/>
    <lineage>
        <taxon>unclassified sequences</taxon>
        <taxon>metagenomes</taxon>
        <taxon>ecological metagenomes</taxon>
    </lineage>
</organism>
<dbReference type="EMBL" id="UINC01000993">
    <property type="protein sequence ID" value="SUZ66741.1"/>
    <property type="molecule type" value="Genomic_DNA"/>
</dbReference>